<gene>
    <name evidence="2" type="ORF">SYV04_11025</name>
</gene>
<sequence>MSQRIFRDASARSTLDAWYSRFLAHVRAPVTHREVTTTLGPSHVLCVGDPALPPLLVLHGAMASSAHAANELGPLAERFHVLLPDVPGQSIRGPEVRPPLKTDAHARWLLEVLDGLGLKSVDLYGISWGGFVALQTATVAPARVRRLVLLVPAGVVSGPVWAGLTQLAIPMMLYRSFPSEERLRRFATPLLTTWDEEWGRYLGDAMRSFVPDLRPPPLATAERLRGFQTPTLVVGADNDLSFPGPKLLARMKELIPHAQVELIPNCRHIPPTNDAFRGWMAERVTRFLATAGPATAEAHARSA</sequence>
<keyword evidence="3" id="KW-1185">Reference proteome</keyword>
<dbReference type="Gene3D" id="3.40.50.1820">
    <property type="entry name" value="alpha/beta hydrolase"/>
    <property type="match status" value="1"/>
</dbReference>
<protein>
    <submittedName>
        <fullName evidence="2">Alpha/beta fold hydrolase</fullName>
    </submittedName>
</protein>
<proteinExistence type="predicted"/>
<dbReference type="InterPro" id="IPR000073">
    <property type="entry name" value="AB_hydrolase_1"/>
</dbReference>
<dbReference type="InterPro" id="IPR050266">
    <property type="entry name" value="AB_hydrolase_sf"/>
</dbReference>
<organism evidence="2 3">
    <name type="scientific">Hyalangium rubrum</name>
    <dbReference type="NCBI Taxonomy" id="3103134"/>
    <lineage>
        <taxon>Bacteria</taxon>
        <taxon>Pseudomonadati</taxon>
        <taxon>Myxococcota</taxon>
        <taxon>Myxococcia</taxon>
        <taxon>Myxococcales</taxon>
        <taxon>Cystobacterineae</taxon>
        <taxon>Archangiaceae</taxon>
        <taxon>Hyalangium</taxon>
    </lineage>
</organism>
<dbReference type="SUPFAM" id="SSF53474">
    <property type="entry name" value="alpha/beta-Hydrolases"/>
    <property type="match status" value="1"/>
</dbReference>
<keyword evidence="2" id="KW-0378">Hydrolase</keyword>
<dbReference type="Proteomes" id="UP001291309">
    <property type="component" value="Unassembled WGS sequence"/>
</dbReference>
<reference evidence="2 3" key="1">
    <citation type="submission" date="2023-12" db="EMBL/GenBank/DDBJ databases">
        <title>the genome sequence of Hyalangium sp. s54d21.</title>
        <authorList>
            <person name="Zhang X."/>
        </authorList>
    </citation>
    <scope>NUCLEOTIDE SEQUENCE [LARGE SCALE GENOMIC DNA]</scope>
    <source>
        <strain evidence="3">s54d21</strain>
    </source>
</reference>
<dbReference type="RefSeq" id="WP_321545648.1">
    <property type="nucleotide sequence ID" value="NZ_JAXIVS010000003.1"/>
</dbReference>
<dbReference type="EMBL" id="JAXIVS010000003">
    <property type="protein sequence ID" value="MDY7226927.1"/>
    <property type="molecule type" value="Genomic_DNA"/>
</dbReference>
<dbReference type="Pfam" id="PF00561">
    <property type="entry name" value="Abhydrolase_1"/>
    <property type="match status" value="1"/>
</dbReference>
<evidence type="ECO:0000313" key="3">
    <source>
        <dbReference type="Proteomes" id="UP001291309"/>
    </source>
</evidence>
<feature type="domain" description="AB hydrolase-1" evidence="1">
    <location>
        <begin position="53"/>
        <end position="202"/>
    </location>
</feature>
<dbReference type="PANTHER" id="PTHR43798:SF33">
    <property type="entry name" value="HYDROLASE, PUTATIVE (AFU_ORTHOLOGUE AFUA_2G14860)-RELATED"/>
    <property type="match status" value="1"/>
</dbReference>
<evidence type="ECO:0000313" key="2">
    <source>
        <dbReference type="EMBL" id="MDY7226927.1"/>
    </source>
</evidence>
<name>A0ABU5H1E6_9BACT</name>
<dbReference type="PANTHER" id="PTHR43798">
    <property type="entry name" value="MONOACYLGLYCEROL LIPASE"/>
    <property type="match status" value="1"/>
</dbReference>
<evidence type="ECO:0000259" key="1">
    <source>
        <dbReference type="Pfam" id="PF00561"/>
    </source>
</evidence>
<dbReference type="InterPro" id="IPR029058">
    <property type="entry name" value="AB_hydrolase_fold"/>
</dbReference>
<accession>A0ABU5H1E6</accession>
<dbReference type="GO" id="GO:0016787">
    <property type="term" value="F:hydrolase activity"/>
    <property type="evidence" value="ECO:0007669"/>
    <property type="project" value="UniProtKB-KW"/>
</dbReference>
<comment type="caution">
    <text evidence="2">The sequence shown here is derived from an EMBL/GenBank/DDBJ whole genome shotgun (WGS) entry which is preliminary data.</text>
</comment>
<dbReference type="PRINTS" id="PR00111">
    <property type="entry name" value="ABHYDROLASE"/>
</dbReference>